<evidence type="ECO:0000259" key="1">
    <source>
        <dbReference type="Pfam" id="PF05699"/>
    </source>
</evidence>
<sequence length="107" mass="12529">MREYTSAMKKMNEKPNIVIDGFEISKEFEYFEATSNRSEKLKKLYRALLITKATRVQSERAFSITGLFNTKTRMSLSEVSQNAGINMSMSTFYQCDFSLQHLVYWLE</sequence>
<evidence type="ECO:0000313" key="2">
    <source>
        <dbReference type="EMBL" id="CAI9723313.1"/>
    </source>
</evidence>
<organism evidence="2 3">
    <name type="scientific">Octopus vulgaris</name>
    <name type="common">Common octopus</name>
    <dbReference type="NCBI Taxonomy" id="6645"/>
    <lineage>
        <taxon>Eukaryota</taxon>
        <taxon>Metazoa</taxon>
        <taxon>Spiralia</taxon>
        <taxon>Lophotrochozoa</taxon>
        <taxon>Mollusca</taxon>
        <taxon>Cephalopoda</taxon>
        <taxon>Coleoidea</taxon>
        <taxon>Octopodiformes</taxon>
        <taxon>Octopoda</taxon>
        <taxon>Incirrata</taxon>
        <taxon>Octopodidae</taxon>
        <taxon>Octopus</taxon>
    </lineage>
</organism>
<name>A0AA36AX82_OCTVU</name>
<dbReference type="Proteomes" id="UP001162480">
    <property type="component" value="Chromosome 5"/>
</dbReference>
<dbReference type="EMBL" id="OX597818">
    <property type="protein sequence ID" value="CAI9723313.1"/>
    <property type="molecule type" value="Genomic_DNA"/>
</dbReference>
<evidence type="ECO:0000313" key="3">
    <source>
        <dbReference type="Proteomes" id="UP001162480"/>
    </source>
</evidence>
<dbReference type="AlphaFoldDB" id="A0AA36AX82"/>
<gene>
    <name evidence="2" type="ORF">OCTVUL_1B009220</name>
</gene>
<dbReference type="Pfam" id="PF05699">
    <property type="entry name" value="Dimer_Tnp_hAT"/>
    <property type="match status" value="1"/>
</dbReference>
<dbReference type="GO" id="GO:0046983">
    <property type="term" value="F:protein dimerization activity"/>
    <property type="evidence" value="ECO:0007669"/>
    <property type="project" value="InterPro"/>
</dbReference>
<proteinExistence type="predicted"/>
<reference evidence="2" key="1">
    <citation type="submission" date="2023-08" db="EMBL/GenBank/DDBJ databases">
        <authorList>
            <person name="Alioto T."/>
            <person name="Alioto T."/>
            <person name="Gomez Garrido J."/>
        </authorList>
    </citation>
    <scope>NUCLEOTIDE SEQUENCE</scope>
</reference>
<dbReference type="InterPro" id="IPR008906">
    <property type="entry name" value="HATC_C_dom"/>
</dbReference>
<protein>
    <submittedName>
        <fullName evidence="2">XP_014779685.1PREDICTED: uncharacterized protein LOC106875891</fullName>
    </submittedName>
</protein>
<keyword evidence="3" id="KW-1185">Reference proteome</keyword>
<feature type="domain" description="HAT C-terminal dimerisation" evidence="1">
    <location>
        <begin position="26"/>
        <end position="83"/>
    </location>
</feature>
<accession>A0AA36AX82</accession>